<dbReference type="EMBL" id="UINC01101945">
    <property type="protein sequence ID" value="SVC63173.1"/>
    <property type="molecule type" value="Genomic_DNA"/>
</dbReference>
<dbReference type="InterPro" id="IPR015797">
    <property type="entry name" value="NUDIX_hydrolase-like_dom_sf"/>
</dbReference>
<protein>
    <recommendedName>
        <fullName evidence="7">Nudix hydrolase domain-containing protein</fullName>
    </recommendedName>
</protein>
<dbReference type="PROSITE" id="PS51462">
    <property type="entry name" value="NUDIX"/>
    <property type="match status" value="1"/>
</dbReference>
<reference evidence="8" key="1">
    <citation type="submission" date="2018-05" db="EMBL/GenBank/DDBJ databases">
        <authorList>
            <person name="Lanie J.A."/>
            <person name="Ng W.-L."/>
            <person name="Kazmierczak K.M."/>
            <person name="Andrzejewski T.M."/>
            <person name="Davidsen T.M."/>
            <person name="Wayne K.J."/>
            <person name="Tettelin H."/>
            <person name="Glass J.I."/>
            <person name="Rusch D."/>
            <person name="Podicherti R."/>
            <person name="Tsui H.-C.T."/>
            <person name="Winkler M.E."/>
        </authorList>
    </citation>
    <scope>NUCLEOTIDE SEQUENCE</scope>
</reference>
<evidence type="ECO:0000256" key="2">
    <source>
        <dbReference type="ARBA" id="ARBA00001946"/>
    </source>
</evidence>
<evidence type="ECO:0000256" key="1">
    <source>
        <dbReference type="ARBA" id="ARBA00001936"/>
    </source>
</evidence>
<evidence type="ECO:0000256" key="3">
    <source>
        <dbReference type="ARBA" id="ARBA00022723"/>
    </source>
</evidence>
<dbReference type="PANTHER" id="PTHR12992">
    <property type="entry name" value="NUDIX HYDROLASE"/>
    <property type="match status" value="1"/>
</dbReference>
<dbReference type="Pfam" id="PF00293">
    <property type="entry name" value="NUDIX"/>
    <property type="match status" value="1"/>
</dbReference>
<dbReference type="InterPro" id="IPR045121">
    <property type="entry name" value="CoAse"/>
</dbReference>
<organism evidence="8">
    <name type="scientific">marine metagenome</name>
    <dbReference type="NCBI Taxonomy" id="408172"/>
    <lineage>
        <taxon>unclassified sequences</taxon>
        <taxon>metagenomes</taxon>
        <taxon>ecological metagenomes</taxon>
    </lineage>
</organism>
<dbReference type="GO" id="GO:0010945">
    <property type="term" value="F:coenzyme A diphosphatase activity"/>
    <property type="evidence" value="ECO:0007669"/>
    <property type="project" value="InterPro"/>
</dbReference>
<keyword evidence="4" id="KW-0378">Hydrolase</keyword>
<accession>A0A382NPR9</accession>
<evidence type="ECO:0000313" key="8">
    <source>
        <dbReference type="EMBL" id="SVC63173.1"/>
    </source>
</evidence>
<evidence type="ECO:0000259" key="7">
    <source>
        <dbReference type="PROSITE" id="PS51462"/>
    </source>
</evidence>
<comment type="cofactor">
    <cofactor evidence="2">
        <name>Mg(2+)</name>
        <dbReference type="ChEBI" id="CHEBI:18420"/>
    </cofactor>
</comment>
<dbReference type="CDD" id="cd03426">
    <property type="entry name" value="NUDIX_CoAse_Nudt7"/>
    <property type="match status" value="1"/>
</dbReference>
<keyword evidence="6" id="KW-0464">Manganese</keyword>
<dbReference type="InterPro" id="IPR000086">
    <property type="entry name" value="NUDIX_hydrolase_dom"/>
</dbReference>
<evidence type="ECO:0000256" key="6">
    <source>
        <dbReference type="ARBA" id="ARBA00023211"/>
    </source>
</evidence>
<dbReference type="AlphaFoldDB" id="A0A382NPR9"/>
<evidence type="ECO:0000256" key="5">
    <source>
        <dbReference type="ARBA" id="ARBA00022842"/>
    </source>
</evidence>
<evidence type="ECO:0000256" key="4">
    <source>
        <dbReference type="ARBA" id="ARBA00022801"/>
    </source>
</evidence>
<feature type="domain" description="Nudix hydrolase" evidence="7">
    <location>
        <begin position="29"/>
        <end position="170"/>
    </location>
</feature>
<keyword evidence="5" id="KW-0460">Magnesium</keyword>
<comment type="cofactor">
    <cofactor evidence="1">
        <name>Mn(2+)</name>
        <dbReference type="ChEBI" id="CHEBI:29035"/>
    </cofactor>
</comment>
<name>A0A382NPR9_9ZZZZ</name>
<dbReference type="SUPFAM" id="SSF55811">
    <property type="entry name" value="Nudix"/>
    <property type="match status" value="1"/>
</dbReference>
<keyword evidence="3" id="KW-0479">Metal-binding</keyword>
<gene>
    <name evidence="8" type="ORF">METZ01_LOCUS316027</name>
</gene>
<proteinExistence type="predicted"/>
<dbReference type="PANTHER" id="PTHR12992:SF11">
    <property type="entry name" value="MITOCHONDRIAL COENZYME A DIPHOSPHATASE NUDT8"/>
    <property type="match status" value="1"/>
</dbReference>
<dbReference type="Gene3D" id="3.90.79.10">
    <property type="entry name" value="Nucleoside Triphosphate Pyrophosphohydrolase"/>
    <property type="match status" value="1"/>
</dbReference>
<dbReference type="GO" id="GO:0046872">
    <property type="term" value="F:metal ion binding"/>
    <property type="evidence" value="ECO:0007669"/>
    <property type="project" value="UniProtKB-KW"/>
</dbReference>
<sequence>MNNSDKYHQLKKEVTSRKSQLISENNEELRLAAVSILIENDNKDYPIYMIKRADEGVHALEWAFPGGKYEQEDADLLDTAKRETHEEIGISNDFISFWGPLDPVYTLGTGWKIFPFIGVVKSDIKTVKNEEEIQEITKIPLFKLLESKNNRYVSFTTNNGRIDSKSYVYENKLIWGASARIISQINSFI</sequence>